<accession>A0A1C1CZ95</accession>
<dbReference type="OrthoDB" id="2097653at2759"/>
<organism evidence="2 3">
    <name type="scientific">Cladophialophora carrionii</name>
    <dbReference type="NCBI Taxonomy" id="86049"/>
    <lineage>
        <taxon>Eukaryota</taxon>
        <taxon>Fungi</taxon>
        <taxon>Dikarya</taxon>
        <taxon>Ascomycota</taxon>
        <taxon>Pezizomycotina</taxon>
        <taxon>Eurotiomycetes</taxon>
        <taxon>Chaetothyriomycetidae</taxon>
        <taxon>Chaetothyriales</taxon>
        <taxon>Herpotrichiellaceae</taxon>
        <taxon>Cladophialophora</taxon>
    </lineage>
</organism>
<dbReference type="eggNOG" id="ENOG502S9U1">
    <property type="taxonomic scope" value="Eukaryota"/>
</dbReference>
<evidence type="ECO:0008006" key="4">
    <source>
        <dbReference type="Google" id="ProtNLM"/>
    </source>
</evidence>
<keyword evidence="3" id="KW-1185">Reference proteome</keyword>
<comment type="caution">
    <text evidence="2">The sequence shown here is derived from an EMBL/GenBank/DDBJ whole genome shotgun (WGS) entry which is preliminary data.</text>
</comment>
<gene>
    <name evidence="2" type="ORF">CLCR_10896</name>
</gene>
<protein>
    <recommendedName>
        <fullName evidence="4">AA1-like domain-containing protein</fullName>
    </recommendedName>
</protein>
<dbReference type="AlphaFoldDB" id="A0A1C1CZ95"/>
<dbReference type="VEuPathDB" id="FungiDB:CLCR_10896"/>
<dbReference type="Proteomes" id="UP000094526">
    <property type="component" value="Unassembled WGS sequence"/>
</dbReference>
<reference evidence="3" key="1">
    <citation type="submission" date="2015-07" db="EMBL/GenBank/DDBJ databases">
        <authorList>
            <person name="Teixeira M.M."/>
            <person name="Souza R.C."/>
            <person name="Almeida L.G."/>
            <person name="Vicente V.A."/>
            <person name="de Hoog S."/>
            <person name="Bocca A.L."/>
            <person name="de Almeida S.R."/>
            <person name="Vasconcelos A.T."/>
            <person name="Felipe M.S."/>
        </authorList>
    </citation>
    <scope>NUCLEOTIDE SEQUENCE [LARGE SCALE GENOMIC DNA]</scope>
    <source>
        <strain evidence="3">KSF</strain>
    </source>
</reference>
<evidence type="ECO:0000256" key="1">
    <source>
        <dbReference type="SAM" id="SignalP"/>
    </source>
</evidence>
<name>A0A1C1CZ95_9EURO</name>
<feature type="chain" id="PRO_5008651154" description="AA1-like domain-containing protein" evidence="1">
    <location>
        <begin position="24"/>
        <end position="176"/>
    </location>
</feature>
<dbReference type="VEuPathDB" id="FungiDB:G647_00683"/>
<evidence type="ECO:0000313" key="2">
    <source>
        <dbReference type="EMBL" id="OCT53751.1"/>
    </source>
</evidence>
<sequence>MHTFVQILSPSVLLPFLLLTAHSTCSPLWWDFSPDESTTAVATGTLSPPHRVRARSPANTNVNPDAVFGTTCDDPSIELVTHDTNVALLAICGSIAGSIQFCEGDPATTVGASGTSKFTLTAVNADQGATINVSKGRWEGCIRAARATCPTGTFTSTCVGGTSDGAGFTFVLSENN</sequence>
<keyword evidence="1" id="KW-0732">Signal</keyword>
<dbReference type="EMBL" id="LGRB01000008">
    <property type="protein sequence ID" value="OCT53751.1"/>
    <property type="molecule type" value="Genomic_DNA"/>
</dbReference>
<feature type="signal peptide" evidence="1">
    <location>
        <begin position="1"/>
        <end position="23"/>
    </location>
</feature>
<evidence type="ECO:0000313" key="3">
    <source>
        <dbReference type="Proteomes" id="UP000094526"/>
    </source>
</evidence>
<proteinExistence type="predicted"/>